<dbReference type="OrthoDB" id="9784339at2"/>
<dbReference type="InterPro" id="IPR036388">
    <property type="entry name" value="WH-like_DNA-bd_sf"/>
</dbReference>
<dbReference type="EMBL" id="LQQA01000005">
    <property type="protein sequence ID" value="ORX18410.1"/>
    <property type="molecule type" value="Genomic_DNA"/>
</dbReference>
<organism evidence="4 5">
    <name type="scientific">Mycolicibacterium wolinskyi</name>
    <dbReference type="NCBI Taxonomy" id="59750"/>
    <lineage>
        <taxon>Bacteria</taxon>
        <taxon>Bacillati</taxon>
        <taxon>Actinomycetota</taxon>
        <taxon>Actinomycetes</taxon>
        <taxon>Mycobacteriales</taxon>
        <taxon>Mycobacteriaceae</taxon>
        <taxon>Mycolicibacterium</taxon>
    </lineage>
</organism>
<dbReference type="SMART" id="SM00226">
    <property type="entry name" value="LMWPc"/>
    <property type="match status" value="1"/>
</dbReference>
<evidence type="ECO:0000259" key="3">
    <source>
        <dbReference type="SMART" id="SM00418"/>
    </source>
</evidence>
<feature type="domain" description="HTH arsR-type" evidence="3">
    <location>
        <begin position="16"/>
        <end position="93"/>
    </location>
</feature>
<comment type="caution">
    <text evidence="4">The sequence shown here is derived from an EMBL/GenBank/DDBJ whole genome shotgun (WGS) entry which is preliminary data.</text>
</comment>
<dbReference type="GO" id="GO:0003700">
    <property type="term" value="F:DNA-binding transcription factor activity"/>
    <property type="evidence" value="ECO:0007669"/>
    <property type="project" value="InterPro"/>
</dbReference>
<sequence>MTDSNSSFGRTSRRAAIHAALADPARLAIVDLLLPADASPSELRAGLNMRSNLMAHHLKVLEEAGVVTRTRSEADRRRTYLRLNHDALEQLVPCTHRTAARVVFVCTQNSARSQIAAAIWNRRSPIAATSAGTHPVGAVHPGALAAARRHNVPITPCHPRHLDDVLAPDDLVIAVCDNAHEELPANLVRMHWSVADPARSSTPDAFDATVEELSTRIEHFLPSLQPA</sequence>
<dbReference type="InterPro" id="IPR036196">
    <property type="entry name" value="Ptyr_pPase_sf"/>
</dbReference>
<dbReference type="InterPro" id="IPR011991">
    <property type="entry name" value="ArsR-like_HTH"/>
</dbReference>
<dbReference type="InterPro" id="IPR036390">
    <property type="entry name" value="WH_DNA-bd_sf"/>
</dbReference>
<dbReference type="SUPFAM" id="SSF46785">
    <property type="entry name" value="Winged helix' DNA-binding domain"/>
    <property type="match status" value="1"/>
</dbReference>
<gene>
    <name evidence="4" type="ORF">AWC31_13975</name>
</gene>
<dbReference type="AlphaFoldDB" id="A0A1X2FIZ6"/>
<dbReference type="Gene3D" id="3.40.50.2300">
    <property type="match status" value="1"/>
</dbReference>
<dbReference type="Gene3D" id="1.10.10.10">
    <property type="entry name" value="Winged helix-like DNA-binding domain superfamily/Winged helix DNA-binding domain"/>
    <property type="match status" value="1"/>
</dbReference>
<dbReference type="Pfam" id="PF01451">
    <property type="entry name" value="LMWPc"/>
    <property type="match status" value="1"/>
</dbReference>
<dbReference type="RefSeq" id="WP_085142475.1">
    <property type="nucleotide sequence ID" value="NZ_JACKUA010000031.1"/>
</dbReference>
<dbReference type="GO" id="GO:0046685">
    <property type="term" value="P:response to arsenic-containing substance"/>
    <property type="evidence" value="ECO:0007669"/>
    <property type="project" value="UniProtKB-KW"/>
</dbReference>
<dbReference type="SUPFAM" id="SSF52788">
    <property type="entry name" value="Phosphotyrosine protein phosphatases I"/>
    <property type="match status" value="1"/>
</dbReference>
<dbReference type="PANTHER" id="PTHR43428:SF1">
    <property type="entry name" value="ARSENATE REDUCTASE"/>
    <property type="match status" value="1"/>
</dbReference>
<dbReference type="PRINTS" id="PR00778">
    <property type="entry name" value="HTHARSR"/>
</dbReference>
<evidence type="ECO:0000313" key="5">
    <source>
        <dbReference type="Proteomes" id="UP000193964"/>
    </source>
</evidence>
<proteinExistence type="predicted"/>
<protein>
    <submittedName>
        <fullName evidence="4">ArsR family transcriptional regulator</fullName>
    </submittedName>
</protein>
<dbReference type="InterPro" id="IPR001845">
    <property type="entry name" value="HTH_ArsR_DNA-bd_dom"/>
</dbReference>
<dbReference type="CDD" id="cd00090">
    <property type="entry name" value="HTH_ARSR"/>
    <property type="match status" value="1"/>
</dbReference>
<evidence type="ECO:0000313" key="4">
    <source>
        <dbReference type="EMBL" id="ORX18410.1"/>
    </source>
</evidence>
<reference evidence="4 5" key="1">
    <citation type="submission" date="2016-01" db="EMBL/GenBank/DDBJ databases">
        <title>The new phylogeny of the genus Mycobacterium.</title>
        <authorList>
            <person name="Tarcisio F."/>
            <person name="Conor M."/>
            <person name="Antonella G."/>
            <person name="Elisabetta G."/>
            <person name="Giulia F.S."/>
            <person name="Sara T."/>
            <person name="Anna F."/>
            <person name="Clotilde B."/>
            <person name="Roberto B."/>
            <person name="Veronica D.S."/>
            <person name="Fabio R."/>
            <person name="Monica P."/>
            <person name="Olivier J."/>
            <person name="Enrico T."/>
            <person name="Nicola S."/>
        </authorList>
    </citation>
    <scope>NUCLEOTIDE SEQUENCE [LARGE SCALE GENOMIC DNA]</scope>
    <source>
        <strain evidence="4 5">ATCC 700010</strain>
    </source>
</reference>
<dbReference type="SMART" id="SM00418">
    <property type="entry name" value="HTH_ARSR"/>
    <property type="match status" value="1"/>
</dbReference>
<dbReference type="PANTHER" id="PTHR43428">
    <property type="entry name" value="ARSENATE REDUCTASE"/>
    <property type="match status" value="1"/>
</dbReference>
<accession>A0A1X2FIZ6</accession>
<dbReference type="Pfam" id="PF12840">
    <property type="entry name" value="HTH_20"/>
    <property type="match status" value="1"/>
</dbReference>
<feature type="domain" description="Phosphotyrosine protein phosphatase I" evidence="2">
    <location>
        <begin position="100"/>
        <end position="223"/>
    </location>
</feature>
<dbReference type="InterPro" id="IPR023485">
    <property type="entry name" value="Ptyr_pPase"/>
</dbReference>
<name>A0A1X2FIZ6_9MYCO</name>
<evidence type="ECO:0000256" key="1">
    <source>
        <dbReference type="ARBA" id="ARBA00022849"/>
    </source>
</evidence>
<keyword evidence="1" id="KW-0059">Arsenical resistance</keyword>
<evidence type="ECO:0000259" key="2">
    <source>
        <dbReference type="SMART" id="SM00226"/>
    </source>
</evidence>
<dbReference type="Proteomes" id="UP000193964">
    <property type="component" value="Unassembled WGS sequence"/>
</dbReference>